<feature type="compositionally biased region" description="Polar residues" evidence="1">
    <location>
        <begin position="41"/>
        <end position="53"/>
    </location>
</feature>
<reference evidence="3 4" key="1">
    <citation type="submission" date="2018-12" db="EMBL/GenBank/DDBJ databases">
        <authorList>
            <consortium name="Pathogen Informatics"/>
        </authorList>
    </citation>
    <scope>NUCLEOTIDE SEQUENCE [LARGE SCALE GENOMIC DNA]</scope>
    <source>
        <strain evidence="3 4">NCTC9419</strain>
    </source>
</reference>
<keyword evidence="2" id="KW-0732">Signal</keyword>
<gene>
    <name evidence="3" type="ORF">NCTC9419_05648</name>
</gene>
<evidence type="ECO:0000256" key="2">
    <source>
        <dbReference type="SAM" id="SignalP"/>
    </source>
</evidence>
<evidence type="ECO:0000256" key="1">
    <source>
        <dbReference type="SAM" id="MobiDB-lite"/>
    </source>
</evidence>
<dbReference type="AlphaFoldDB" id="A0A447QVJ5"/>
<accession>A0A447QVJ5</accession>
<dbReference type="EMBL" id="LR134155">
    <property type="protein sequence ID" value="VEA74007.1"/>
    <property type="molecule type" value="Genomic_DNA"/>
</dbReference>
<organism evidence="3 4">
    <name type="scientific">Serratia rubidaea</name>
    <name type="common">Serratia marinorubra</name>
    <dbReference type="NCBI Taxonomy" id="61652"/>
    <lineage>
        <taxon>Bacteria</taxon>
        <taxon>Pseudomonadati</taxon>
        <taxon>Pseudomonadota</taxon>
        <taxon>Gammaproteobacteria</taxon>
        <taxon>Enterobacterales</taxon>
        <taxon>Yersiniaceae</taxon>
        <taxon>Serratia</taxon>
    </lineage>
</organism>
<sequence length="61" mass="6525">MSGIFPVKRSRLFCAIALFLPLSSWAEDTLLVTAGPADTADSATHGYTASTSQGRRKPTVR</sequence>
<evidence type="ECO:0000313" key="4">
    <source>
        <dbReference type="Proteomes" id="UP000271603"/>
    </source>
</evidence>
<dbReference type="Proteomes" id="UP000271603">
    <property type="component" value="Chromosome"/>
</dbReference>
<feature type="chain" id="PRO_5019087487" evidence="2">
    <location>
        <begin position="27"/>
        <end position="61"/>
    </location>
</feature>
<feature type="region of interest" description="Disordered" evidence="1">
    <location>
        <begin position="37"/>
        <end position="61"/>
    </location>
</feature>
<evidence type="ECO:0000313" key="3">
    <source>
        <dbReference type="EMBL" id="VEA74007.1"/>
    </source>
</evidence>
<name>A0A447QVJ5_SERRU</name>
<feature type="signal peptide" evidence="2">
    <location>
        <begin position="1"/>
        <end position="26"/>
    </location>
</feature>
<proteinExistence type="predicted"/>
<protein>
    <submittedName>
        <fullName evidence="3">Uncharacterized protein</fullName>
    </submittedName>
</protein>